<dbReference type="EMBL" id="QUAC01000145">
    <property type="protein sequence ID" value="REK88874.1"/>
    <property type="molecule type" value="Genomic_DNA"/>
</dbReference>
<name>A0A371Q2H3_STRIH</name>
<feature type="domain" description="Protein kinase" evidence="8">
    <location>
        <begin position="22"/>
        <end position="267"/>
    </location>
</feature>
<dbReference type="InterPro" id="IPR017441">
    <property type="entry name" value="Protein_kinase_ATP_BS"/>
</dbReference>
<dbReference type="PANTHER" id="PTHR43289">
    <property type="entry name" value="MITOGEN-ACTIVATED PROTEIN KINASE KINASE KINASE 20-RELATED"/>
    <property type="match status" value="1"/>
</dbReference>
<evidence type="ECO:0000256" key="3">
    <source>
        <dbReference type="ARBA" id="ARBA00022679"/>
    </source>
</evidence>
<dbReference type="PROSITE" id="PS00107">
    <property type="entry name" value="PROTEIN_KINASE_ATP"/>
    <property type="match status" value="1"/>
</dbReference>
<dbReference type="GO" id="GO:0005524">
    <property type="term" value="F:ATP binding"/>
    <property type="evidence" value="ECO:0007669"/>
    <property type="project" value="UniProtKB-UniRule"/>
</dbReference>
<dbReference type="InterPro" id="IPR000719">
    <property type="entry name" value="Prot_kinase_dom"/>
</dbReference>
<dbReference type="SMART" id="SM00220">
    <property type="entry name" value="S_TKc"/>
    <property type="match status" value="1"/>
</dbReference>
<dbReference type="SUPFAM" id="SSF56112">
    <property type="entry name" value="Protein kinase-like (PK-like)"/>
    <property type="match status" value="1"/>
</dbReference>
<dbReference type="PROSITE" id="PS00108">
    <property type="entry name" value="PROTEIN_KINASE_ST"/>
    <property type="match status" value="1"/>
</dbReference>
<dbReference type="Gene3D" id="1.10.510.10">
    <property type="entry name" value="Transferase(Phosphotransferase) domain 1"/>
    <property type="match status" value="1"/>
</dbReference>
<proteinExistence type="predicted"/>
<evidence type="ECO:0000256" key="7">
    <source>
        <dbReference type="PROSITE-ProRule" id="PRU10141"/>
    </source>
</evidence>
<keyword evidence="6 7" id="KW-0067">ATP-binding</keyword>
<dbReference type="GO" id="GO:0004674">
    <property type="term" value="F:protein serine/threonine kinase activity"/>
    <property type="evidence" value="ECO:0007669"/>
    <property type="project" value="UniProtKB-KW"/>
</dbReference>
<feature type="binding site" evidence="7">
    <location>
        <position position="51"/>
    </location>
    <ligand>
        <name>ATP</name>
        <dbReference type="ChEBI" id="CHEBI:30616"/>
    </ligand>
</feature>
<evidence type="ECO:0000256" key="1">
    <source>
        <dbReference type="ARBA" id="ARBA00012513"/>
    </source>
</evidence>
<gene>
    <name evidence="9" type="ORF">DY245_18520</name>
</gene>
<evidence type="ECO:0000313" key="9">
    <source>
        <dbReference type="EMBL" id="REK88874.1"/>
    </source>
</evidence>
<accession>A0A371Q2H3</accession>
<evidence type="ECO:0000256" key="5">
    <source>
        <dbReference type="ARBA" id="ARBA00022777"/>
    </source>
</evidence>
<keyword evidence="2 9" id="KW-0723">Serine/threonine-protein kinase</keyword>
<keyword evidence="10" id="KW-1185">Reference proteome</keyword>
<sequence>MDQGGVAVAQSTRPGQVIGGRYRLVSELGSGGFGRVWKARDETLRIDVAVKELWLVPVMSETEQAERLARAAREARNAARLRDHPNIVGVHDVVVENGLPWIVMQLIDGCSLQEHLDTHGPLSAEEAANVAAKLLGALGAAHEAGIVHRDVKPANVMLTGSGEVLLADFGIAVHHADTALTTTGAVIGSMEYMAPERARGTDGLAASDLFSLGVTLYQAVEGVSPFRRDTPTGCLAAVLFEQAPPPVRAGRFEPLITGCWTRIRTSA</sequence>
<evidence type="ECO:0000313" key="10">
    <source>
        <dbReference type="Proteomes" id="UP000262477"/>
    </source>
</evidence>
<keyword evidence="5 9" id="KW-0418">Kinase</keyword>
<dbReference type="InterPro" id="IPR008271">
    <property type="entry name" value="Ser/Thr_kinase_AS"/>
</dbReference>
<keyword evidence="4 7" id="KW-0547">Nucleotide-binding</keyword>
<evidence type="ECO:0000256" key="2">
    <source>
        <dbReference type="ARBA" id="ARBA00022527"/>
    </source>
</evidence>
<organism evidence="9 10">
    <name type="scientific">Streptomyces inhibens</name>
    <dbReference type="NCBI Taxonomy" id="2293571"/>
    <lineage>
        <taxon>Bacteria</taxon>
        <taxon>Bacillati</taxon>
        <taxon>Actinomycetota</taxon>
        <taxon>Actinomycetes</taxon>
        <taxon>Kitasatosporales</taxon>
        <taxon>Streptomycetaceae</taxon>
        <taxon>Streptomyces</taxon>
    </lineage>
</organism>
<reference evidence="9 10" key="1">
    <citation type="submission" date="2018-08" db="EMBL/GenBank/DDBJ databases">
        <title>Streptomyces NEAU-D10 sp. nov., a novel Actinomycete isolated from soil.</title>
        <authorList>
            <person name="Jin L."/>
        </authorList>
    </citation>
    <scope>NUCLEOTIDE SEQUENCE [LARGE SCALE GENOMIC DNA]</scope>
    <source>
        <strain evidence="9 10">NEAU-D10</strain>
    </source>
</reference>
<evidence type="ECO:0000259" key="8">
    <source>
        <dbReference type="PROSITE" id="PS50011"/>
    </source>
</evidence>
<dbReference type="Gene3D" id="3.30.200.20">
    <property type="entry name" value="Phosphorylase Kinase, domain 1"/>
    <property type="match status" value="1"/>
</dbReference>
<dbReference type="OrthoDB" id="9762169at2"/>
<dbReference type="PROSITE" id="PS50011">
    <property type="entry name" value="PROTEIN_KINASE_DOM"/>
    <property type="match status" value="1"/>
</dbReference>
<evidence type="ECO:0000256" key="4">
    <source>
        <dbReference type="ARBA" id="ARBA00022741"/>
    </source>
</evidence>
<dbReference type="PANTHER" id="PTHR43289:SF6">
    <property type="entry name" value="SERINE_THREONINE-PROTEIN KINASE NEKL-3"/>
    <property type="match status" value="1"/>
</dbReference>
<protein>
    <recommendedName>
        <fullName evidence="1">non-specific serine/threonine protein kinase</fullName>
        <ecNumber evidence="1">2.7.11.1</ecNumber>
    </recommendedName>
</protein>
<dbReference type="CDD" id="cd14014">
    <property type="entry name" value="STKc_PknB_like"/>
    <property type="match status" value="1"/>
</dbReference>
<dbReference type="AlphaFoldDB" id="A0A371Q2H3"/>
<dbReference type="Pfam" id="PF00069">
    <property type="entry name" value="Pkinase"/>
    <property type="match status" value="1"/>
</dbReference>
<evidence type="ECO:0000256" key="6">
    <source>
        <dbReference type="ARBA" id="ARBA00022840"/>
    </source>
</evidence>
<comment type="caution">
    <text evidence="9">The sequence shown here is derived from an EMBL/GenBank/DDBJ whole genome shotgun (WGS) entry which is preliminary data.</text>
</comment>
<dbReference type="EC" id="2.7.11.1" evidence="1"/>
<dbReference type="Proteomes" id="UP000262477">
    <property type="component" value="Unassembled WGS sequence"/>
</dbReference>
<dbReference type="InterPro" id="IPR011009">
    <property type="entry name" value="Kinase-like_dom_sf"/>
</dbReference>
<keyword evidence="3" id="KW-0808">Transferase</keyword>